<dbReference type="GO" id="GO:0070006">
    <property type="term" value="F:metalloaminopeptidase activity"/>
    <property type="evidence" value="ECO:0007669"/>
    <property type="project" value="TreeGrafter"/>
</dbReference>
<keyword evidence="4" id="KW-0031">Aminopeptidase</keyword>
<dbReference type="EMBL" id="CP036290">
    <property type="protein sequence ID" value="QDU84683.1"/>
    <property type="molecule type" value="Genomic_DNA"/>
</dbReference>
<reference evidence="4 5" key="1">
    <citation type="submission" date="2019-02" db="EMBL/GenBank/DDBJ databases">
        <title>Deep-cultivation of Planctomycetes and their phenomic and genomic characterization uncovers novel biology.</title>
        <authorList>
            <person name="Wiegand S."/>
            <person name="Jogler M."/>
            <person name="Boedeker C."/>
            <person name="Pinto D."/>
            <person name="Vollmers J."/>
            <person name="Rivas-Marin E."/>
            <person name="Kohn T."/>
            <person name="Peeters S.H."/>
            <person name="Heuer A."/>
            <person name="Rast P."/>
            <person name="Oberbeckmann S."/>
            <person name="Bunk B."/>
            <person name="Jeske O."/>
            <person name="Meyerdierks A."/>
            <person name="Storesund J.E."/>
            <person name="Kallscheuer N."/>
            <person name="Luecker S."/>
            <person name="Lage O.M."/>
            <person name="Pohl T."/>
            <person name="Merkel B.J."/>
            <person name="Hornburger P."/>
            <person name="Mueller R.-W."/>
            <person name="Bruemmer F."/>
            <person name="Labrenz M."/>
            <person name="Spormann A.M."/>
            <person name="Op den Camp H."/>
            <person name="Overmann J."/>
            <person name="Amann R."/>
            <person name="Jetten M.S.M."/>
            <person name="Mascher T."/>
            <person name="Medema M.H."/>
            <person name="Devos D.P."/>
            <person name="Kaster A.-K."/>
            <person name="Ovreas L."/>
            <person name="Rohde M."/>
            <person name="Galperin M.Y."/>
            <person name="Jogler C."/>
        </authorList>
    </citation>
    <scope>NUCLEOTIDE SEQUENCE [LARGE SCALE GENOMIC DNA]</scope>
    <source>
        <strain evidence="4 5">Pla163</strain>
    </source>
</reference>
<keyword evidence="2" id="KW-0732">Signal</keyword>
<protein>
    <submittedName>
        <fullName evidence="4">Aminopeptidase N</fullName>
        <ecNumber evidence="4">3.4.11.2</ecNumber>
    </submittedName>
</protein>
<accession>A0A518CZP6</accession>
<dbReference type="GO" id="GO:0005615">
    <property type="term" value="C:extracellular space"/>
    <property type="evidence" value="ECO:0007669"/>
    <property type="project" value="TreeGrafter"/>
</dbReference>
<feature type="signal peptide" evidence="2">
    <location>
        <begin position="1"/>
        <end position="21"/>
    </location>
</feature>
<evidence type="ECO:0000256" key="1">
    <source>
        <dbReference type="SAM" id="MobiDB-lite"/>
    </source>
</evidence>
<organism evidence="4 5">
    <name type="scientific">Rohdeia mirabilis</name>
    <dbReference type="NCBI Taxonomy" id="2528008"/>
    <lineage>
        <taxon>Bacteria</taxon>
        <taxon>Pseudomonadati</taxon>
        <taxon>Planctomycetota</taxon>
        <taxon>Planctomycetia</taxon>
        <taxon>Planctomycetia incertae sedis</taxon>
        <taxon>Rohdeia</taxon>
    </lineage>
</organism>
<dbReference type="Proteomes" id="UP000319342">
    <property type="component" value="Chromosome"/>
</dbReference>
<evidence type="ECO:0000313" key="5">
    <source>
        <dbReference type="Proteomes" id="UP000319342"/>
    </source>
</evidence>
<dbReference type="InterPro" id="IPR050344">
    <property type="entry name" value="Peptidase_M1_aminopeptidases"/>
</dbReference>
<dbReference type="SUPFAM" id="SSF55486">
    <property type="entry name" value="Metalloproteases ('zincins'), catalytic domain"/>
    <property type="match status" value="1"/>
</dbReference>
<name>A0A518CZP6_9BACT</name>
<sequence length="796" mass="89934" precursor="true">MLRALFLALICAGAPAVPAVAQDATPAKQTRPDAFRQLDELLPTPNDQRLASGAPGPGYWQQKVDYRIAVEIDDATQRITGEEWITYHNRSPHRLDYLWVQIDNNIFAPHSESELIGGAPDMESMSYSGLRRLMYRRSFDGGVDIASVKDAVGDDLPHTINGTMMRVDLPSSLQPGAAVEFSIRWSYSMNPSDLVGGRTAAEYFEEDDNWIYELAHWFPRLAPYTDVNGWQNKQFLGRGEFALEFGDYEVAITAPSDHVVAATGVLQNAGEVLTQAQRDRLEEARTAEKPVFVITPDEAVENQGTKATDTKTWVFHAQNVRDFAWASSRKFIWDAWGTPIGDRTVMSMSYWPIEGEPLWSRYSTQAIAHTLEVYSKFTFDYPYPVAISVNGPVGGMEYPMICFNGPRPEKDGTYTSRTKYGLIGVIIHEVGHNWFPMIVNSDERQWTWMDEGLNTFVQYLAEQEWEPGYPSRRGEARNITGFMSSTEQVPIMTNSESILQFGANAYAKPATALNVLRETVMGRELFDFAFKQYARRWMFKRPEPADLFRTLEDASAVDLDWFWRGWFYTTDHVDLAITGVESFQLESPDPKVAKANDRADEEARAETPSERLNAPLPKRTDRFPELLDFYNSFDEHAVTLADRKAFERLMASLDDDEKQVLEVDQSFTVVSLENLGGLVSPVVLELELTDGSTEILRIPAELWRRNSERVETMAVTDLPVVRVTLDPFEETADVDTANNHWPPRTKLSRFQLFKRDRTSQNPMQQARDEAAELEAEADAEPAGDDSASPPVGAGER</sequence>
<feature type="region of interest" description="Disordered" evidence="1">
    <location>
        <begin position="754"/>
        <end position="796"/>
    </location>
</feature>
<keyword evidence="4" id="KW-0645">Protease</keyword>
<dbReference type="OrthoDB" id="9814383at2"/>
<dbReference type="RefSeq" id="WP_145186666.1">
    <property type="nucleotide sequence ID" value="NZ_CP036290.1"/>
</dbReference>
<dbReference type="CDD" id="cd09604">
    <property type="entry name" value="M1_APN_like"/>
    <property type="match status" value="1"/>
</dbReference>
<evidence type="ECO:0000313" key="4">
    <source>
        <dbReference type="EMBL" id="QDU84683.1"/>
    </source>
</evidence>
<feature type="compositionally biased region" description="Basic and acidic residues" evidence="1">
    <location>
        <begin position="588"/>
        <end position="609"/>
    </location>
</feature>
<feature type="domain" description="Peptidase M1 membrane alanine aminopeptidase" evidence="3">
    <location>
        <begin position="368"/>
        <end position="566"/>
    </location>
</feature>
<evidence type="ECO:0000259" key="3">
    <source>
        <dbReference type="Pfam" id="PF01433"/>
    </source>
</evidence>
<dbReference type="GO" id="GO:0016020">
    <property type="term" value="C:membrane"/>
    <property type="evidence" value="ECO:0007669"/>
    <property type="project" value="TreeGrafter"/>
</dbReference>
<feature type="compositionally biased region" description="Acidic residues" evidence="1">
    <location>
        <begin position="771"/>
        <end position="783"/>
    </location>
</feature>
<proteinExistence type="predicted"/>
<dbReference type="GO" id="GO:0005737">
    <property type="term" value="C:cytoplasm"/>
    <property type="evidence" value="ECO:0007669"/>
    <property type="project" value="TreeGrafter"/>
</dbReference>
<dbReference type="GO" id="GO:0008270">
    <property type="term" value="F:zinc ion binding"/>
    <property type="evidence" value="ECO:0007669"/>
    <property type="project" value="InterPro"/>
</dbReference>
<dbReference type="EC" id="3.4.11.2" evidence="4"/>
<keyword evidence="4" id="KW-0378">Hydrolase</keyword>
<dbReference type="GO" id="GO:0043171">
    <property type="term" value="P:peptide catabolic process"/>
    <property type="evidence" value="ECO:0007669"/>
    <property type="project" value="TreeGrafter"/>
</dbReference>
<feature type="region of interest" description="Disordered" evidence="1">
    <location>
        <begin position="588"/>
        <end position="616"/>
    </location>
</feature>
<dbReference type="PANTHER" id="PTHR11533:SF174">
    <property type="entry name" value="PUROMYCIN-SENSITIVE AMINOPEPTIDASE-RELATED"/>
    <property type="match status" value="1"/>
</dbReference>
<gene>
    <name evidence="4" type="primary">pepN_3</name>
    <name evidence="4" type="ORF">Pla163_17950</name>
</gene>
<dbReference type="InterPro" id="IPR027268">
    <property type="entry name" value="Peptidase_M4/M1_CTD_sf"/>
</dbReference>
<dbReference type="Gene3D" id="1.10.390.10">
    <property type="entry name" value="Neutral Protease Domain 2"/>
    <property type="match status" value="1"/>
</dbReference>
<dbReference type="InterPro" id="IPR014782">
    <property type="entry name" value="Peptidase_M1_dom"/>
</dbReference>
<dbReference type="AlphaFoldDB" id="A0A518CZP6"/>
<dbReference type="GO" id="GO:0016285">
    <property type="term" value="F:alanyl aminopeptidase activity"/>
    <property type="evidence" value="ECO:0007669"/>
    <property type="project" value="UniProtKB-EC"/>
</dbReference>
<dbReference type="PANTHER" id="PTHR11533">
    <property type="entry name" value="PROTEASE M1 ZINC METALLOPROTEASE"/>
    <property type="match status" value="1"/>
</dbReference>
<evidence type="ECO:0000256" key="2">
    <source>
        <dbReference type="SAM" id="SignalP"/>
    </source>
</evidence>
<feature type="chain" id="PRO_5021977628" evidence="2">
    <location>
        <begin position="22"/>
        <end position="796"/>
    </location>
</feature>
<keyword evidence="5" id="KW-1185">Reference proteome</keyword>
<dbReference type="Pfam" id="PF01433">
    <property type="entry name" value="Peptidase_M1"/>
    <property type="match status" value="1"/>
</dbReference>
<dbReference type="GO" id="GO:0042277">
    <property type="term" value="F:peptide binding"/>
    <property type="evidence" value="ECO:0007669"/>
    <property type="project" value="TreeGrafter"/>
</dbReference>